<dbReference type="PROSITE" id="PS51387">
    <property type="entry name" value="FAD_PCMH"/>
    <property type="match status" value="1"/>
</dbReference>
<keyword evidence="5" id="KW-0560">Oxidoreductase</keyword>
<dbReference type="AlphaFoldDB" id="A0A9P8QJ64"/>
<keyword evidence="10" id="KW-1185">Reference proteome</keyword>
<evidence type="ECO:0000256" key="3">
    <source>
        <dbReference type="ARBA" id="ARBA00022630"/>
    </source>
</evidence>
<dbReference type="PANTHER" id="PTHR42973:SF39">
    <property type="entry name" value="FAD-BINDING PCMH-TYPE DOMAIN-CONTAINING PROTEIN"/>
    <property type="match status" value="1"/>
</dbReference>
<dbReference type="PANTHER" id="PTHR42973">
    <property type="entry name" value="BINDING OXIDOREDUCTASE, PUTATIVE (AFU_ORTHOLOGUE AFUA_1G17690)-RELATED"/>
    <property type="match status" value="1"/>
</dbReference>
<dbReference type="GO" id="GO:0071949">
    <property type="term" value="F:FAD binding"/>
    <property type="evidence" value="ECO:0007669"/>
    <property type="project" value="InterPro"/>
</dbReference>
<feature type="chain" id="PRO_5040270039" evidence="7">
    <location>
        <begin position="26"/>
        <end position="680"/>
    </location>
</feature>
<protein>
    <submittedName>
        <fullName evidence="9">Fad fmn-containing isoamyl alcohol oxidase</fullName>
    </submittedName>
</protein>
<dbReference type="InterPro" id="IPR016169">
    <property type="entry name" value="FAD-bd_PCMH_sub2"/>
</dbReference>
<organism evidence="9 10">
    <name type="scientific">Trichoderma cornu-damae</name>
    <dbReference type="NCBI Taxonomy" id="654480"/>
    <lineage>
        <taxon>Eukaryota</taxon>
        <taxon>Fungi</taxon>
        <taxon>Dikarya</taxon>
        <taxon>Ascomycota</taxon>
        <taxon>Pezizomycotina</taxon>
        <taxon>Sordariomycetes</taxon>
        <taxon>Hypocreomycetidae</taxon>
        <taxon>Hypocreales</taxon>
        <taxon>Hypocreaceae</taxon>
        <taxon>Trichoderma</taxon>
    </lineage>
</organism>
<dbReference type="InterPro" id="IPR036318">
    <property type="entry name" value="FAD-bd_PCMH-like_sf"/>
</dbReference>
<dbReference type="Proteomes" id="UP000827724">
    <property type="component" value="Unassembled WGS sequence"/>
</dbReference>
<reference evidence="9" key="1">
    <citation type="submission" date="2021-08" db="EMBL/GenBank/DDBJ databases">
        <title>Chromosome-Level Trichoderma cornu-damae using Hi-C Data.</title>
        <authorList>
            <person name="Kim C.S."/>
        </authorList>
    </citation>
    <scope>NUCLEOTIDE SEQUENCE</scope>
    <source>
        <strain evidence="9">KA19-0412C</strain>
    </source>
</reference>
<dbReference type="InterPro" id="IPR006094">
    <property type="entry name" value="Oxid_FAD_bind_N"/>
</dbReference>
<dbReference type="InterPro" id="IPR016166">
    <property type="entry name" value="FAD-bd_PCMH"/>
</dbReference>
<proteinExistence type="inferred from homology"/>
<comment type="similarity">
    <text evidence="2">Belongs to the oxygen-dependent FAD-linked oxidoreductase family.</text>
</comment>
<dbReference type="EMBL" id="JAIWOZ010000007">
    <property type="protein sequence ID" value="KAH6603688.1"/>
    <property type="molecule type" value="Genomic_DNA"/>
</dbReference>
<feature type="domain" description="FAD-binding PCMH-type" evidence="8">
    <location>
        <begin position="186"/>
        <end position="365"/>
    </location>
</feature>
<evidence type="ECO:0000259" key="8">
    <source>
        <dbReference type="PROSITE" id="PS51387"/>
    </source>
</evidence>
<evidence type="ECO:0000256" key="6">
    <source>
        <dbReference type="SAM" id="MobiDB-lite"/>
    </source>
</evidence>
<dbReference type="GO" id="GO:0016491">
    <property type="term" value="F:oxidoreductase activity"/>
    <property type="evidence" value="ECO:0007669"/>
    <property type="project" value="UniProtKB-KW"/>
</dbReference>
<dbReference type="InterPro" id="IPR050416">
    <property type="entry name" value="FAD-linked_Oxidoreductase"/>
</dbReference>
<feature type="signal peptide" evidence="7">
    <location>
        <begin position="1"/>
        <end position="25"/>
    </location>
</feature>
<feature type="compositionally biased region" description="Low complexity" evidence="6">
    <location>
        <begin position="28"/>
        <end position="47"/>
    </location>
</feature>
<evidence type="ECO:0000313" key="9">
    <source>
        <dbReference type="EMBL" id="KAH6603688.1"/>
    </source>
</evidence>
<evidence type="ECO:0000256" key="4">
    <source>
        <dbReference type="ARBA" id="ARBA00022827"/>
    </source>
</evidence>
<comment type="cofactor">
    <cofactor evidence="1">
        <name>FAD</name>
        <dbReference type="ChEBI" id="CHEBI:57692"/>
    </cofactor>
</comment>
<dbReference type="Pfam" id="PF08031">
    <property type="entry name" value="BBE"/>
    <property type="match status" value="1"/>
</dbReference>
<keyword evidence="3" id="KW-0285">Flavoprotein</keyword>
<feature type="region of interest" description="Disordered" evidence="6">
    <location>
        <begin position="28"/>
        <end position="48"/>
    </location>
</feature>
<gene>
    <name evidence="9" type="ORF">Trco_008463</name>
</gene>
<accession>A0A9P8QJ64</accession>
<dbReference type="SUPFAM" id="SSF56176">
    <property type="entry name" value="FAD-binding/transporter-associated domain-like"/>
    <property type="match status" value="1"/>
</dbReference>
<dbReference type="Gene3D" id="3.30.465.10">
    <property type="match status" value="1"/>
</dbReference>
<keyword evidence="4" id="KW-0274">FAD</keyword>
<evidence type="ECO:0000256" key="1">
    <source>
        <dbReference type="ARBA" id="ARBA00001974"/>
    </source>
</evidence>
<comment type="caution">
    <text evidence="9">The sequence shown here is derived from an EMBL/GenBank/DDBJ whole genome shotgun (WGS) entry which is preliminary data.</text>
</comment>
<evidence type="ECO:0000256" key="5">
    <source>
        <dbReference type="ARBA" id="ARBA00023002"/>
    </source>
</evidence>
<dbReference type="InterPro" id="IPR012951">
    <property type="entry name" value="BBE"/>
</dbReference>
<dbReference type="Gene3D" id="3.40.462.20">
    <property type="match status" value="1"/>
</dbReference>
<evidence type="ECO:0000256" key="2">
    <source>
        <dbReference type="ARBA" id="ARBA00005466"/>
    </source>
</evidence>
<keyword evidence="7" id="KW-0732">Signal</keyword>
<evidence type="ECO:0000313" key="10">
    <source>
        <dbReference type="Proteomes" id="UP000827724"/>
    </source>
</evidence>
<dbReference type="Pfam" id="PF01565">
    <property type="entry name" value="FAD_binding_4"/>
    <property type="match status" value="1"/>
</dbReference>
<name>A0A9P8QJ64_9HYPO</name>
<evidence type="ECO:0000256" key="7">
    <source>
        <dbReference type="SAM" id="SignalP"/>
    </source>
</evidence>
<sequence>MRHVTPAMLRIALICLLLLRDTSTAFDPSSSSSSSSSSSPSPPSSSSVGVPLFGYETVRLTDDSLRHIRVPPHLSRIFSFDTAAPAIRPGECKPLPGDANWPSEEEWAALNDALGGEEALIKTVPLAAPCYKEWQVYDEDRCEELERDWADPWSHEDDATSVMSPIWQGLTCLPPNIPASSPQCTLGGYPSYAINATTVSHVQLGVNFARNKGIRLVIKNTGHDSLGKSCGAGALSIWTRHLQELEYLAGYEHGAFGGPVLHVGSGVRTRDVYEAAEERGCSVVGGMCESVGFSGGYFAGGGHSALSSLLGAAADHILAVNIVTADGRFRTVTEETYPDLFWAIRGGGGGTFGITTSVIVKLHEKLGVTTSQIAFRTSDAVSDDTFWLGVRAYFESFERHGKAGCYAYFTLLRNEDGASYSMSIQSIVAPNTSLSAFDAITSPFFTRLNLLNIPYRSTTKHYSSVLPALREAWPRIDGVADFFGIRGSRFFPAQIWTDPSGFGEAFAAIRQVSRAGYPLAAWQMAPGNPTGADNAVNPAFRHALAFFSAEALFPDAATPAEKTAIQSKLLAEVVDPWRAAAPTSENGGSYLSLGNLADPNWRGDFYGEGNYEKLKQVKKQWDPSSLFYATTGVDSDEWEVRTEEQGIQTQNGPLCRRRDGMGISQEEGYDQVVFHQMCAA</sequence>
<dbReference type="OrthoDB" id="9983560at2759"/>